<feature type="compositionally biased region" description="Polar residues" evidence="1">
    <location>
        <begin position="128"/>
        <end position="137"/>
    </location>
</feature>
<evidence type="ECO:0000256" key="1">
    <source>
        <dbReference type="SAM" id="MobiDB-lite"/>
    </source>
</evidence>
<protein>
    <recommendedName>
        <fullName evidence="4">Aminotransferase-like plant mobile domain-containing protein</fullName>
    </recommendedName>
</protein>
<gene>
    <name evidence="2" type="ORF">JCGZ_02996</name>
</gene>
<sequence>MHVRDSRIKLDVGESSVAEVPLEIFDQNNPVGAIICPSYLGYLRHLDMVDSADFSVISGIPLGIRPIELYGDWRTEISPDRMVELIGIDLPRIVESGSATPALSVSRHWLSLQAPGIYARYGRGELTATQPSGSSRSLPRGCGSPTLPSEDITEVPVGLVTQMMELVLGMQQELAAAWTQIAFDDQRRRRPRR</sequence>
<accession>A0A067JGV2</accession>
<proteinExistence type="predicted"/>
<dbReference type="Proteomes" id="UP000027138">
    <property type="component" value="Unassembled WGS sequence"/>
</dbReference>
<name>A0A067JGV2_JATCU</name>
<organism evidence="2 3">
    <name type="scientific">Jatropha curcas</name>
    <name type="common">Barbados nut</name>
    <dbReference type="NCBI Taxonomy" id="180498"/>
    <lineage>
        <taxon>Eukaryota</taxon>
        <taxon>Viridiplantae</taxon>
        <taxon>Streptophyta</taxon>
        <taxon>Embryophyta</taxon>
        <taxon>Tracheophyta</taxon>
        <taxon>Spermatophyta</taxon>
        <taxon>Magnoliopsida</taxon>
        <taxon>eudicotyledons</taxon>
        <taxon>Gunneridae</taxon>
        <taxon>Pentapetalae</taxon>
        <taxon>rosids</taxon>
        <taxon>fabids</taxon>
        <taxon>Malpighiales</taxon>
        <taxon>Euphorbiaceae</taxon>
        <taxon>Crotonoideae</taxon>
        <taxon>Jatropheae</taxon>
        <taxon>Jatropha</taxon>
    </lineage>
</organism>
<dbReference type="OrthoDB" id="1937804at2759"/>
<dbReference type="EMBL" id="KK915452">
    <property type="protein sequence ID" value="KDP22038.1"/>
    <property type="molecule type" value="Genomic_DNA"/>
</dbReference>
<reference evidence="2 3" key="1">
    <citation type="journal article" date="2014" name="PLoS ONE">
        <title>Global Analysis of Gene Expression Profiles in Physic Nut (Jatropha curcas L.) Seedlings Exposed to Salt Stress.</title>
        <authorList>
            <person name="Zhang L."/>
            <person name="Zhang C."/>
            <person name="Wu P."/>
            <person name="Chen Y."/>
            <person name="Li M."/>
            <person name="Jiang H."/>
            <person name="Wu G."/>
        </authorList>
    </citation>
    <scope>NUCLEOTIDE SEQUENCE [LARGE SCALE GENOMIC DNA]</scope>
    <source>
        <strain evidence="3">cv. GZQX0401</strain>
        <tissue evidence="2">Young leaves</tissue>
    </source>
</reference>
<dbReference type="AlphaFoldDB" id="A0A067JGV2"/>
<evidence type="ECO:0000313" key="3">
    <source>
        <dbReference type="Proteomes" id="UP000027138"/>
    </source>
</evidence>
<keyword evidence="3" id="KW-1185">Reference proteome</keyword>
<evidence type="ECO:0008006" key="4">
    <source>
        <dbReference type="Google" id="ProtNLM"/>
    </source>
</evidence>
<feature type="region of interest" description="Disordered" evidence="1">
    <location>
        <begin position="128"/>
        <end position="151"/>
    </location>
</feature>
<evidence type="ECO:0000313" key="2">
    <source>
        <dbReference type="EMBL" id="KDP22038.1"/>
    </source>
</evidence>